<dbReference type="AlphaFoldDB" id="A0A1V4AB48"/>
<feature type="compositionally biased region" description="Low complexity" evidence="1">
    <location>
        <begin position="162"/>
        <end position="184"/>
    </location>
</feature>
<sequence>MDMTATRPFTLEALPEPEASGPLAPVREALLGLVGEYLLDFEQAAESEQLTQAQARVLGFAVRGMSMRQIAHQFGCDPSNITGKVDRLVALGLVERRPDPRDARIKRVVATDKGRAKAVRLCERRTWLSTALGRLESDEVAHVQHALGLLGRMAQKSGPEQKSGPQLKSGPGPKSGPQLKSGPGPKSGPEPEAR</sequence>
<gene>
    <name evidence="3" type="ORF">B1H18_12390</name>
</gene>
<feature type="domain" description="HTH marR-type" evidence="2">
    <location>
        <begin position="43"/>
        <end position="140"/>
    </location>
</feature>
<dbReference type="PANTHER" id="PTHR33164:SF99">
    <property type="entry name" value="MARR FAMILY REGULATORY PROTEIN"/>
    <property type="match status" value="1"/>
</dbReference>
<dbReference type="InterPro" id="IPR039422">
    <property type="entry name" value="MarR/SlyA-like"/>
</dbReference>
<evidence type="ECO:0000313" key="3">
    <source>
        <dbReference type="EMBL" id="OON80659.1"/>
    </source>
</evidence>
<dbReference type="InterPro" id="IPR036390">
    <property type="entry name" value="WH_DNA-bd_sf"/>
</dbReference>
<dbReference type="SMART" id="SM00347">
    <property type="entry name" value="HTH_MARR"/>
    <property type="match status" value="1"/>
</dbReference>
<evidence type="ECO:0000259" key="2">
    <source>
        <dbReference type="SMART" id="SM00347"/>
    </source>
</evidence>
<evidence type="ECO:0000256" key="1">
    <source>
        <dbReference type="SAM" id="MobiDB-lite"/>
    </source>
</evidence>
<dbReference type="SUPFAM" id="SSF46785">
    <property type="entry name" value="Winged helix' DNA-binding domain"/>
    <property type="match status" value="1"/>
</dbReference>
<organism evidence="3 4">
    <name type="scientific">Streptomyces tsukubensis</name>
    <dbReference type="NCBI Taxonomy" id="83656"/>
    <lineage>
        <taxon>Bacteria</taxon>
        <taxon>Bacillati</taxon>
        <taxon>Actinomycetota</taxon>
        <taxon>Actinomycetes</taxon>
        <taxon>Kitasatosporales</taxon>
        <taxon>Streptomycetaceae</taxon>
        <taxon>Streptomyces</taxon>
    </lineage>
</organism>
<protein>
    <recommendedName>
        <fullName evidence="2">HTH marR-type domain-containing protein</fullName>
    </recommendedName>
</protein>
<comment type="caution">
    <text evidence="3">The sequence shown here is derived from an EMBL/GenBank/DDBJ whole genome shotgun (WGS) entry which is preliminary data.</text>
</comment>
<dbReference type="EMBL" id="MVFC01000007">
    <property type="protein sequence ID" value="OON80659.1"/>
    <property type="molecule type" value="Genomic_DNA"/>
</dbReference>
<evidence type="ECO:0000313" key="4">
    <source>
        <dbReference type="Proteomes" id="UP000190539"/>
    </source>
</evidence>
<proteinExistence type="predicted"/>
<dbReference type="Proteomes" id="UP000190539">
    <property type="component" value="Unassembled WGS sequence"/>
</dbReference>
<name>A0A1V4AB48_9ACTN</name>
<accession>A0A1V4AB48</accession>
<dbReference type="GO" id="GO:0003700">
    <property type="term" value="F:DNA-binding transcription factor activity"/>
    <property type="evidence" value="ECO:0007669"/>
    <property type="project" value="InterPro"/>
</dbReference>
<dbReference type="Gene3D" id="1.10.10.10">
    <property type="entry name" value="Winged helix-like DNA-binding domain superfamily/Winged helix DNA-binding domain"/>
    <property type="match status" value="1"/>
</dbReference>
<reference evidence="3 4" key="1">
    <citation type="submission" date="2017-02" db="EMBL/GenBank/DDBJ databases">
        <title>Draft Genome Sequence of Streptomyces tsukubaensis F601, a Producer of the immunosuppressant tacrolimus FK506.</title>
        <authorList>
            <person name="Zong G."/>
            <person name="Zhong C."/>
            <person name="Fu J."/>
            <person name="Qin R."/>
            <person name="Cao G."/>
        </authorList>
    </citation>
    <scope>NUCLEOTIDE SEQUENCE [LARGE SCALE GENOMIC DNA]</scope>
    <source>
        <strain evidence="3 4">F601</strain>
    </source>
</reference>
<feature type="region of interest" description="Disordered" evidence="1">
    <location>
        <begin position="152"/>
        <end position="194"/>
    </location>
</feature>
<dbReference type="Pfam" id="PF12802">
    <property type="entry name" value="MarR_2"/>
    <property type="match status" value="1"/>
</dbReference>
<keyword evidence="4" id="KW-1185">Reference proteome</keyword>
<dbReference type="GO" id="GO:0006950">
    <property type="term" value="P:response to stress"/>
    <property type="evidence" value="ECO:0007669"/>
    <property type="project" value="TreeGrafter"/>
</dbReference>
<dbReference type="InterPro" id="IPR036388">
    <property type="entry name" value="WH-like_DNA-bd_sf"/>
</dbReference>
<dbReference type="InterPro" id="IPR000835">
    <property type="entry name" value="HTH_MarR-typ"/>
</dbReference>
<dbReference type="PANTHER" id="PTHR33164">
    <property type="entry name" value="TRANSCRIPTIONAL REGULATOR, MARR FAMILY"/>
    <property type="match status" value="1"/>
</dbReference>
<dbReference type="STRING" id="83656.B1H18_12390"/>